<reference evidence="2" key="1">
    <citation type="submission" date="2016-10" db="EMBL/GenBank/DDBJ databases">
        <authorList>
            <person name="Varghese N."/>
            <person name="Submissions S."/>
        </authorList>
    </citation>
    <scope>NUCLEOTIDE SEQUENCE [LARGE SCALE GENOMIC DNA]</scope>
    <source>
        <strain evidence="2">CGMCC 1.10657</strain>
    </source>
</reference>
<evidence type="ECO:0000313" key="1">
    <source>
        <dbReference type="EMBL" id="SDZ84058.1"/>
    </source>
</evidence>
<dbReference type="AlphaFoldDB" id="A0A1H3WCS2"/>
<sequence>MGWNRHGWNQFVGSSVFALALCCTADLTAEEAQAVTAGEGPADSLALRYAEAELVAQVQITGVHRDIDNALSEPGMVAISGYVYSAVSRQIWKGEANRLLAFRLGLEFCDKKLKKGESYLIFASPDSFGRLQLRSCEAAVAESEATNMLARLKDIEKQG</sequence>
<dbReference type="EMBL" id="FNQO01000001">
    <property type="protein sequence ID" value="SDZ84058.1"/>
    <property type="molecule type" value="Genomic_DNA"/>
</dbReference>
<gene>
    <name evidence="1" type="ORF">SAMN05216562_0687</name>
</gene>
<organism evidence="1 2">
    <name type="scientific">Microbulbifer marinus</name>
    <dbReference type="NCBI Taxonomy" id="658218"/>
    <lineage>
        <taxon>Bacteria</taxon>
        <taxon>Pseudomonadati</taxon>
        <taxon>Pseudomonadota</taxon>
        <taxon>Gammaproteobacteria</taxon>
        <taxon>Cellvibrionales</taxon>
        <taxon>Microbulbiferaceae</taxon>
        <taxon>Microbulbifer</taxon>
    </lineage>
</organism>
<keyword evidence="2" id="KW-1185">Reference proteome</keyword>
<name>A0A1H3WCS2_9GAMM</name>
<accession>A0A1H3WCS2</accession>
<protein>
    <submittedName>
        <fullName evidence="1">Uncharacterized protein</fullName>
    </submittedName>
</protein>
<evidence type="ECO:0000313" key="2">
    <source>
        <dbReference type="Proteomes" id="UP000198658"/>
    </source>
</evidence>
<dbReference type="Proteomes" id="UP000198658">
    <property type="component" value="Unassembled WGS sequence"/>
</dbReference>
<proteinExistence type="predicted"/>